<dbReference type="CDD" id="cd06261">
    <property type="entry name" value="TM_PBP2"/>
    <property type="match status" value="1"/>
</dbReference>
<dbReference type="GO" id="GO:0005886">
    <property type="term" value="C:plasma membrane"/>
    <property type="evidence" value="ECO:0007669"/>
    <property type="project" value="UniProtKB-SubCell"/>
</dbReference>
<dbReference type="Pfam" id="PF19300">
    <property type="entry name" value="BPD_transp_1_N"/>
    <property type="match status" value="1"/>
</dbReference>
<evidence type="ECO:0000313" key="10">
    <source>
        <dbReference type="Proteomes" id="UP000050326"/>
    </source>
</evidence>
<feature type="transmembrane region" description="Helical" evidence="7">
    <location>
        <begin position="100"/>
        <end position="128"/>
    </location>
</feature>
<evidence type="ECO:0000313" key="9">
    <source>
        <dbReference type="EMBL" id="KPU45907.1"/>
    </source>
</evidence>
<evidence type="ECO:0000259" key="8">
    <source>
        <dbReference type="PROSITE" id="PS50928"/>
    </source>
</evidence>
<evidence type="ECO:0000256" key="5">
    <source>
        <dbReference type="ARBA" id="ARBA00022989"/>
    </source>
</evidence>
<dbReference type="PROSITE" id="PS50928">
    <property type="entry name" value="ABC_TM1"/>
    <property type="match status" value="1"/>
</dbReference>
<feature type="domain" description="ABC transmembrane type-1" evidence="8">
    <location>
        <begin position="100"/>
        <end position="314"/>
    </location>
</feature>
<organism evidence="9 10">
    <name type="scientific">Oxobacter pfennigii</name>
    <dbReference type="NCBI Taxonomy" id="36849"/>
    <lineage>
        <taxon>Bacteria</taxon>
        <taxon>Bacillati</taxon>
        <taxon>Bacillota</taxon>
        <taxon>Clostridia</taxon>
        <taxon>Eubacteriales</taxon>
        <taxon>Clostridiaceae</taxon>
        <taxon>Oxobacter</taxon>
    </lineage>
</organism>
<reference evidence="9 10" key="1">
    <citation type="submission" date="2015-09" db="EMBL/GenBank/DDBJ databases">
        <title>Genome sequence of Oxobacter pfennigii DSM 3222.</title>
        <authorList>
            <person name="Poehlein A."/>
            <person name="Bengelsdorf F.R."/>
            <person name="Schiel-Bengelsdorf B."/>
            <person name="Duerre P."/>
            <person name="Daniel R."/>
        </authorList>
    </citation>
    <scope>NUCLEOTIDE SEQUENCE [LARGE SCALE GENOMIC DNA]</scope>
    <source>
        <strain evidence="9 10">DSM 3222</strain>
    </source>
</reference>
<keyword evidence="10" id="KW-1185">Reference proteome</keyword>
<dbReference type="Proteomes" id="UP000050326">
    <property type="component" value="Unassembled WGS sequence"/>
</dbReference>
<keyword evidence="4 7" id="KW-0812">Transmembrane</keyword>
<accession>A0A0P8Z199</accession>
<evidence type="ECO:0000256" key="6">
    <source>
        <dbReference type="ARBA" id="ARBA00023136"/>
    </source>
</evidence>
<feature type="transmembrane region" description="Helical" evidence="7">
    <location>
        <begin position="140"/>
        <end position="167"/>
    </location>
</feature>
<proteinExistence type="inferred from homology"/>
<keyword evidence="5 7" id="KW-1133">Transmembrane helix</keyword>
<dbReference type="RefSeq" id="WP_242854297.1">
    <property type="nucleotide sequence ID" value="NZ_LKET01000016.1"/>
</dbReference>
<dbReference type="InterPro" id="IPR000515">
    <property type="entry name" value="MetI-like"/>
</dbReference>
<dbReference type="SUPFAM" id="SSF161098">
    <property type="entry name" value="MetI-like"/>
    <property type="match status" value="1"/>
</dbReference>
<dbReference type="AlphaFoldDB" id="A0A0P8Z199"/>
<evidence type="ECO:0000256" key="3">
    <source>
        <dbReference type="ARBA" id="ARBA00022475"/>
    </source>
</evidence>
<dbReference type="PATRIC" id="fig|36849.3.peg.406"/>
<evidence type="ECO:0000256" key="1">
    <source>
        <dbReference type="ARBA" id="ARBA00004651"/>
    </source>
</evidence>
<sequence>MNRMLKYSATTIFRMLLLLLGVSLVSFMLIVSAPIDPVTSFVGAESGVSQEQKDLVAQHWGLDKPPAERYVTWLKNTLKGDMGMSPTFQKPVAAILGERFVASLVLMAVAWAMSGILGFVLGVLCGAMEGSLFDKCIKTFCFVLSSTPTFWIGLLLLMVFAISLGWFPIGLAVPIGKAAADVTIWDRIYHLVLPAFTLSVTGVASIALHTRQKMIDVLKSDYVLFAKARGESNWTLIKRHGLRNIAIPAITLQFASFSELFGGSVLAENVFSYPGLGSAASIAGLRGDVPLLLGVAMFSVLFVFIGNLTANLLYGVLNPQIREGGKLR</sequence>
<dbReference type="GO" id="GO:0055085">
    <property type="term" value="P:transmembrane transport"/>
    <property type="evidence" value="ECO:0007669"/>
    <property type="project" value="InterPro"/>
</dbReference>
<name>A0A0P8Z199_9CLOT</name>
<comment type="similarity">
    <text evidence="7">Belongs to the binding-protein-dependent transport system permease family.</text>
</comment>
<keyword evidence="6 7" id="KW-0472">Membrane</keyword>
<evidence type="ECO:0000256" key="7">
    <source>
        <dbReference type="RuleBase" id="RU363032"/>
    </source>
</evidence>
<dbReference type="InterPro" id="IPR045621">
    <property type="entry name" value="BPD_transp_1_N"/>
</dbReference>
<dbReference type="Gene3D" id="1.10.3720.10">
    <property type="entry name" value="MetI-like"/>
    <property type="match status" value="1"/>
</dbReference>
<feature type="transmembrane region" description="Helical" evidence="7">
    <location>
        <begin position="245"/>
        <end position="267"/>
    </location>
</feature>
<keyword evidence="3" id="KW-1003">Cell membrane</keyword>
<dbReference type="PANTHER" id="PTHR43163">
    <property type="entry name" value="DIPEPTIDE TRANSPORT SYSTEM PERMEASE PROTEIN DPPB-RELATED"/>
    <property type="match status" value="1"/>
</dbReference>
<feature type="transmembrane region" description="Helical" evidence="7">
    <location>
        <begin position="291"/>
        <end position="317"/>
    </location>
</feature>
<dbReference type="Pfam" id="PF00528">
    <property type="entry name" value="BPD_transp_1"/>
    <property type="match status" value="1"/>
</dbReference>
<dbReference type="PANTHER" id="PTHR43163:SF6">
    <property type="entry name" value="DIPEPTIDE TRANSPORT SYSTEM PERMEASE PROTEIN DPPB-RELATED"/>
    <property type="match status" value="1"/>
</dbReference>
<comment type="subcellular location">
    <subcellularLocation>
        <location evidence="1 7">Cell membrane</location>
        <topology evidence="1 7">Multi-pass membrane protein</topology>
    </subcellularLocation>
</comment>
<comment type="caution">
    <text evidence="9">The sequence shown here is derived from an EMBL/GenBank/DDBJ whole genome shotgun (WGS) entry which is preliminary data.</text>
</comment>
<feature type="transmembrane region" description="Helical" evidence="7">
    <location>
        <begin position="187"/>
        <end position="208"/>
    </location>
</feature>
<evidence type="ECO:0000256" key="2">
    <source>
        <dbReference type="ARBA" id="ARBA00022448"/>
    </source>
</evidence>
<protein>
    <submittedName>
        <fullName evidence="9">Dipeptide transport system permease protein DppB</fullName>
    </submittedName>
</protein>
<gene>
    <name evidence="9" type="primary">dppB_1</name>
    <name evidence="9" type="ORF">OXPF_03750</name>
</gene>
<keyword evidence="2 7" id="KW-0813">Transport</keyword>
<dbReference type="EMBL" id="LKET01000016">
    <property type="protein sequence ID" value="KPU45907.1"/>
    <property type="molecule type" value="Genomic_DNA"/>
</dbReference>
<evidence type="ECO:0000256" key="4">
    <source>
        <dbReference type="ARBA" id="ARBA00022692"/>
    </source>
</evidence>
<dbReference type="InterPro" id="IPR035906">
    <property type="entry name" value="MetI-like_sf"/>
</dbReference>
<dbReference type="STRING" id="36849.OXPF_03750"/>